<gene>
    <name evidence="2" type="primary">20347958</name>
    <name evidence="1" type="ORF">GGTG_07500</name>
</gene>
<proteinExistence type="predicted"/>
<evidence type="ECO:0000313" key="2">
    <source>
        <dbReference type="EnsemblFungi" id="EJT73644"/>
    </source>
</evidence>
<reference evidence="1" key="2">
    <citation type="submission" date="2010-07" db="EMBL/GenBank/DDBJ databases">
        <authorList>
            <consortium name="The Broad Institute Genome Sequencing Platform"/>
            <consortium name="Broad Institute Genome Sequencing Center for Infectious Disease"/>
            <person name="Ma L.-J."/>
            <person name="Dead R."/>
            <person name="Young S."/>
            <person name="Zeng Q."/>
            <person name="Koehrsen M."/>
            <person name="Alvarado L."/>
            <person name="Berlin A."/>
            <person name="Chapman S.B."/>
            <person name="Chen Z."/>
            <person name="Freedman E."/>
            <person name="Gellesch M."/>
            <person name="Goldberg J."/>
            <person name="Griggs A."/>
            <person name="Gujja S."/>
            <person name="Heilman E.R."/>
            <person name="Heiman D."/>
            <person name="Hepburn T."/>
            <person name="Howarth C."/>
            <person name="Jen D."/>
            <person name="Larson L."/>
            <person name="Mehta T."/>
            <person name="Neiman D."/>
            <person name="Pearson M."/>
            <person name="Roberts A."/>
            <person name="Saif S."/>
            <person name="Shea T."/>
            <person name="Shenoy N."/>
            <person name="Sisk P."/>
            <person name="Stolte C."/>
            <person name="Sykes S."/>
            <person name="Walk T."/>
            <person name="White J."/>
            <person name="Yandava C."/>
            <person name="Haas B."/>
            <person name="Nusbaum C."/>
            <person name="Birren B."/>
        </authorList>
    </citation>
    <scope>NUCLEOTIDE SEQUENCE</scope>
    <source>
        <strain evidence="1">R3-111a-1</strain>
    </source>
</reference>
<dbReference type="EMBL" id="GL385398">
    <property type="protein sequence ID" value="EJT73644.1"/>
    <property type="molecule type" value="Genomic_DNA"/>
</dbReference>
<dbReference type="GeneID" id="20347958"/>
<sequence length="208" mass="22322">MMALGGDGERYLLGISGGPKRETHPRPVPARMLRAEGEAGPRARPEVIDDRMWLAHQRGSPCFGARQRSWVAWLWLGRRPNGNSGRLARKSGCPRPPGWLGRNHSGEGTQHHGVASSHQAALVDGKSADGLVDAVAAYGSPSLSTDPSTARSNMFVPGGWRARHSGPRRAQGGRGSFVVSGICERDATSNMAGLYTVTLRGQRLEPRS</sequence>
<dbReference type="HOGENOM" id="CLU_1320967_0_0_1"/>
<evidence type="ECO:0000313" key="1">
    <source>
        <dbReference type="EMBL" id="EJT73644.1"/>
    </source>
</evidence>
<reference evidence="2" key="5">
    <citation type="submission" date="2018-04" db="UniProtKB">
        <authorList>
            <consortium name="EnsemblFungi"/>
        </authorList>
    </citation>
    <scope>IDENTIFICATION</scope>
    <source>
        <strain evidence="2">R3-111a-1</strain>
    </source>
</reference>
<accession>J3P1V2</accession>
<dbReference type="VEuPathDB" id="FungiDB:GGTG_07500"/>
<protein>
    <submittedName>
        <fullName evidence="1 2">Uncharacterized protein</fullName>
    </submittedName>
</protein>
<keyword evidence="3" id="KW-1185">Reference proteome</keyword>
<reference evidence="1" key="3">
    <citation type="submission" date="2010-09" db="EMBL/GenBank/DDBJ databases">
        <title>Annotation of Gaeumannomyces graminis var. tritici R3-111a-1.</title>
        <authorList>
            <consortium name="The Broad Institute Genome Sequencing Platform"/>
            <person name="Ma L.-J."/>
            <person name="Dead R."/>
            <person name="Young S.K."/>
            <person name="Zeng Q."/>
            <person name="Gargeya S."/>
            <person name="Fitzgerald M."/>
            <person name="Haas B."/>
            <person name="Abouelleil A."/>
            <person name="Alvarado L."/>
            <person name="Arachchi H.M."/>
            <person name="Berlin A."/>
            <person name="Brown A."/>
            <person name="Chapman S.B."/>
            <person name="Chen Z."/>
            <person name="Dunbar C."/>
            <person name="Freedman E."/>
            <person name="Gearin G."/>
            <person name="Gellesch M."/>
            <person name="Goldberg J."/>
            <person name="Griggs A."/>
            <person name="Gujja S."/>
            <person name="Heiman D."/>
            <person name="Howarth C."/>
            <person name="Larson L."/>
            <person name="Lui A."/>
            <person name="MacDonald P.J.P."/>
            <person name="Mehta T."/>
            <person name="Montmayeur A."/>
            <person name="Murphy C."/>
            <person name="Neiman D."/>
            <person name="Pearson M."/>
            <person name="Priest M."/>
            <person name="Roberts A."/>
            <person name="Saif S."/>
            <person name="Shea T."/>
            <person name="Shenoy N."/>
            <person name="Sisk P."/>
            <person name="Stolte C."/>
            <person name="Sykes S."/>
            <person name="Yandava C."/>
            <person name="Wortman J."/>
            <person name="Nusbaum C."/>
            <person name="Birren B."/>
        </authorList>
    </citation>
    <scope>NUCLEOTIDE SEQUENCE</scope>
    <source>
        <strain evidence="1">R3-111a-1</strain>
    </source>
</reference>
<reference evidence="3" key="1">
    <citation type="submission" date="2010-07" db="EMBL/GenBank/DDBJ databases">
        <title>The genome sequence of Gaeumannomyces graminis var. tritici strain R3-111a-1.</title>
        <authorList>
            <consortium name="The Broad Institute Genome Sequencing Platform"/>
            <person name="Ma L.-J."/>
            <person name="Dead R."/>
            <person name="Young S."/>
            <person name="Zeng Q."/>
            <person name="Koehrsen M."/>
            <person name="Alvarado L."/>
            <person name="Berlin A."/>
            <person name="Chapman S.B."/>
            <person name="Chen Z."/>
            <person name="Freedman E."/>
            <person name="Gellesch M."/>
            <person name="Goldberg J."/>
            <person name="Griggs A."/>
            <person name="Gujja S."/>
            <person name="Heilman E.R."/>
            <person name="Heiman D."/>
            <person name="Hepburn T."/>
            <person name="Howarth C."/>
            <person name="Jen D."/>
            <person name="Larson L."/>
            <person name="Mehta T."/>
            <person name="Neiman D."/>
            <person name="Pearson M."/>
            <person name="Roberts A."/>
            <person name="Saif S."/>
            <person name="Shea T."/>
            <person name="Shenoy N."/>
            <person name="Sisk P."/>
            <person name="Stolte C."/>
            <person name="Sykes S."/>
            <person name="Walk T."/>
            <person name="White J."/>
            <person name="Yandava C."/>
            <person name="Haas B."/>
            <person name="Nusbaum C."/>
            <person name="Birren B."/>
        </authorList>
    </citation>
    <scope>NUCLEOTIDE SEQUENCE [LARGE SCALE GENOMIC DNA]</scope>
    <source>
        <strain evidence="3">R3-111a-1</strain>
    </source>
</reference>
<organism evidence="1">
    <name type="scientific">Gaeumannomyces tritici (strain R3-111a-1)</name>
    <name type="common">Wheat and barley take-all root rot fungus</name>
    <name type="synonym">Gaeumannomyces graminis var. tritici</name>
    <dbReference type="NCBI Taxonomy" id="644352"/>
    <lineage>
        <taxon>Eukaryota</taxon>
        <taxon>Fungi</taxon>
        <taxon>Dikarya</taxon>
        <taxon>Ascomycota</taxon>
        <taxon>Pezizomycotina</taxon>
        <taxon>Sordariomycetes</taxon>
        <taxon>Sordariomycetidae</taxon>
        <taxon>Magnaporthales</taxon>
        <taxon>Magnaporthaceae</taxon>
        <taxon>Gaeumannomyces</taxon>
    </lineage>
</organism>
<name>J3P1V2_GAET3</name>
<dbReference type="RefSeq" id="XP_009223588.1">
    <property type="nucleotide sequence ID" value="XM_009225324.1"/>
</dbReference>
<dbReference type="AlphaFoldDB" id="J3P1V2"/>
<evidence type="ECO:0000313" key="3">
    <source>
        <dbReference type="Proteomes" id="UP000006039"/>
    </source>
</evidence>
<dbReference type="EnsemblFungi" id="EJT73644">
    <property type="protein sequence ID" value="EJT73644"/>
    <property type="gene ID" value="GGTG_07500"/>
</dbReference>
<reference evidence="2" key="4">
    <citation type="journal article" date="2015" name="G3 (Bethesda)">
        <title>Genome sequences of three phytopathogenic species of the Magnaporthaceae family of fungi.</title>
        <authorList>
            <person name="Okagaki L.H."/>
            <person name="Nunes C.C."/>
            <person name="Sailsbery J."/>
            <person name="Clay B."/>
            <person name="Brown D."/>
            <person name="John T."/>
            <person name="Oh Y."/>
            <person name="Young N."/>
            <person name="Fitzgerald M."/>
            <person name="Haas B.J."/>
            <person name="Zeng Q."/>
            <person name="Young S."/>
            <person name="Adiconis X."/>
            <person name="Fan L."/>
            <person name="Levin J.Z."/>
            <person name="Mitchell T.K."/>
            <person name="Okubara P.A."/>
            <person name="Farman M.L."/>
            <person name="Kohn L.M."/>
            <person name="Birren B."/>
            <person name="Ma L.-J."/>
            <person name="Dean R.A."/>
        </authorList>
    </citation>
    <scope>NUCLEOTIDE SEQUENCE</scope>
    <source>
        <strain evidence="2">R3-111a-1</strain>
    </source>
</reference>
<dbReference type="Proteomes" id="UP000006039">
    <property type="component" value="Unassembled WGS sequence"/>
</dbReference>